<feature type="coiled-coil region" evidence="1">
    <location>
        <begin position="32"/>
        <end position="66"/>
    </location>
</feature>
<sequence length="78" mass="8936">MSTDWQQGQQLQQAQLELAWAQQEGNHSQKELHSKDMKLKEALEQLTQVQQEAQGLQKKLNTSERTLANAQICQITDC</sequence>
<evidence type="ECO:0000313" key="2">
    <source>
        <dbReference type="EMBL" id="KYO40756.1"/>
    </source>
</evidence>
<comment type="caution">
    <text evidence="2">The sequence shown here is derived from an EMBL/GenBank/DDBJ whole genome shotgun (WGS) entry which is preliminary data.</text>
</comment>
<evidence type="ECO:0000313" key="3">
    <source>
        <dbReference type="Proteomes" id="UP000050525"/>
    </source>
</evidence>
<proteinExistence type="predicted"/>
<protein>
    <submittedName>
        <fullName evidence="2">Uncharacterized protein</fullName>
    </submittedName>
</protein>
<evidence type="ECO:0000256" key="1">
    <source>
        <dbReference type="SAM" id="Coils"/>
    </source>
</evidence>
<organism evidence="2 3">
    <name type="scientific">Alligator mississippiensis</name>
    <name type="common">American alligator</name>
    <dbReference type="NCBI Taxonomy" id="8496"/>
    <lineage>
        <taxon>Eukaryota</taxon>
        <taxon>Metazoa</taxon>
        <taxon>Chordata</taxon>
        <taxon>Craniata</taxon>
        <taxon>Vertebrata</taxon>
        <taxon>Euteleostomi</taxon>
        <taxon>Archelosauria</taxon>
        <taxon>Archosauria</taxon>
        <taxon>Crocodylia</taxon>
        <taxon>Alligatoridae</taxon>
        <taxon>Alligatorinae</taxon>
        <taxon>Alligator</taxon>
    </lineage>
</organism>
<dbReference type="Proteomes" id="UP000050525">
    <property type="component" value="Unassembled WGS sequence"/>
</dbReference>
<accession>A0A151NV70</accession>
<reference evidence="2 3" key="1">
    <citation type="journal article" date="2012" name="Genome Biol.">
        <title>Sequencing three crocodilian genomes to illuminate the evolution of archosaurs and amniotes.</title>
        <authorList>
            <person name="St John J.A."/>
            <person name="Braun E.L."/>
            <person name="Isberg S.R."/>
            <person name="Miles L.G."/>
            <person name="Chong A.Y."/>
            <person name="Gongora J."/>
            <person name="Dalzell P."/>
            <person name="Moran C."/>
            <person name="Bed'hom B."/>
            <person name="Abzhanov A."/>
            <person name="Burgess S.C."/>
            <person name="Cooksey A.M."/>
            <person name="Castoe T.A."/>
            <person name="Crawford N.G."/>
            <person name="Densmore L.D."/>
            <person name="Drew J.C."/>
            <person name="Edwards S.V."/>
            <person name="Faircloth B.C."/>
            <person name="Fujita M.K."/>
            <person name="Greenwold M.J."/>
            <person name="Hoffmann F.G."/>
            <person name="Howard J.M."/>
            <person name="Iguchi T."/>
            <person name="Janes D.E."/>
            <person name="Khan S.Y."/>
            <person name="Kohno S."/>
            <person name="de Koning A.J."/>
            <person name="Lance S.L."/>
            <person name="McCarthy F.M."/>
            <person name="McCormack J.E."/>
            <person name="Merchant M.E."/>
            <person name="Peterson D.G."/>
            <person name="Pollock D.D."/>
            <person name="Pourmand N."/>
            <person name="Raney B.J."/>
            <person name="Roessler K.A."/>
            <person name="Sanford J.R."/>
            <person name="Sawyer R.H."/>
            <person name="Schmidt C.J."/>
            <person name="Triplett E.W."/>
            <person name="Tuberville T.D."/>
            <person name="Venegas-Anaya M."/>
            <person name="Howard J.T."/>
            <person name="Jarvis E.D."/>
            <person name="Guillette L.J.Jr."/>
            <person name="Glenn T.C."/>
            <person name="Green R.E."/>
            <person name="Ray D.A."/>
        </authorList>
    </citation>
    <scope>NUCLEOTIDE SEQUENCE [LARGE SCALE GENOMIC DNA]</scope>
    <source>
        <strain evidence="2">KSC_2009_1</strain>
    </source>
</reference>
<keyword evidence="1" id="KW-0175">Coiled coil</keyword>
<keyword evidence="3" id="KW-1185">Reference proteome</keyword>
<name>A0A151NV70_ALLMI</name>
<gene>
    <name evidence="2" type="ORF">Y1Q_0022067</name>
</gene>
<dbReference type="EMBL" id="AKHW03001864">
    <property type="protein sequence ID" value="KYO40756.1"/>
    <property type="molecule type" value="Genomic_DNA"/>
</dbReference>
<dbReference type="AlphaFoldDB" id="A0A151NV70"/>